<name>Q3T4Z1_9VIRU</name>
<proteinExistence type="predicted"/>
<dbReference type="Proteomes" id="UP000001532">
    <property type="component" value="Segment"/>
</dbReference>
<dbReference type="InterPro" id="IPR058979">
    <property type="entry name" value="LysC-like"/>
</dbReference>
<sequence length="91" mass="10472">MKAKKFWILLFLPIFAGCSTVPAPKIETAYIAPPDSLMQECRGFDGVIMTWRDLVEAYAKEKAARETCGLQIQEIKKWFKETLPSESRKFQ</sequence>
<dbReference type="Pfam" id="PF23793">
    <property type="entry name" value="LysC"/>
    <property type="match status" value="1"/>
</dbReference>
<dbReference type="PROSITE" id="PS51257">
    <property type="entry name" value="PROKAR_LIPOPROTEIN"/>
    <property type="match status" value="1"/>
</dbReference>
<organism evidence="1 2">
    <name type="scientific">Enterobacteria phage PR3</name>
    <dbReference type="NCBI Taxonomy" id="318594"/>
    <lineage>
        <taxon>Viruses</taxon>
        <taxon>Varidnaviria</taxon>
        <taxon>Bamfordvirae</taxon>
        <taxon>Preplasmiviricota</taxon>
        <taxon>Prepoliviricotina</taxon>
        <taxon>Tectiliviricetes</taxon>
        <taxon>Kalamavirales</taxon>
        <taxon>Tectiviridae</taxon>
        <taxon>Alphatectivirus</taxon>
        <taxon>Alphatectivirus PRD1</taxon>
    </lineage>
</organism>
<evidence type="ECO:0000313" key="2">
    <source>
        <dbReference type="Proteomes" id="UP000001532"/>
    </source>
</evidence>
<gene>
    <name evidence="1" type="primary">ORFv</name>
</gene>
<evidence type="ECO:0000313" key="1">
    <source>
        <dbReference type="EMBL" id="AAX45561.1"/>
    </source>
</evidence>
<accession>Q3T4Z1</accession>
<dbReference type="EMBL" id="AY848685">
    <property type="protein sequence ID" value="AAX45561.1"/>
    <property type="molecule type" value="Genomic_DNA"/>
</dbReference>
<reference evidence="1 2" key="1">
    <citation type="journal article" date="2005" name="J. Mol. Biol.">
        <title>A snapshot of viral evolution from genome analysis of the tectiviridae family.</title>
        <authorList>
            <person name="Saren A.M."/>
            <person name="Ravantti J.J."/>
            <person name="Benson S.D."/>
            <person name="Burnett R.M."/>
            <person name="Paulin L."/>
            <person name="Bamford D.H."/>
            <person name="Bamford J.K."/>
        </authorList>
    </citation>
    <scope>NUCLEOTIDE SEQUENCE</scope>
</reference>
<protein>
    <submittedName>
        <fullName evidence="1">Uncharacterized protein ORFv</fullName>
    </submittedName>
</protein>